<comment type="caution">
    <text evidence="1">The sequence shown here is derived from an EMBL/GenBank/DDBJ whole genome shotgun (WGS) entry which is preliminary data.</text>
</comment>
<organism evidence="1 2">
    <name type="scientific">Deinococcus arenae</name>
    <dbReference type="NCBI Taxonomy" id="1452751"/>
    <lineage>
        <taxon>Bacteria</taxon>
        <taxon>Thermotogati</taxon>
        <taxon>Deinococcota</taxon>
        <taxon>Deinococci</taxon>
        <taxon>Deinococcales</taxon>
        <taxon>Deinococcaceae</taxon>
        <taxon>Deinococcus</taxon>
    </lineage>
</organism>
<sequence>MISGAAQAGSAGAPAAMPVQIGQVWQLTAQPTPGETVTAALRVERELLPVMPDAHTFALTLPGAGGDLYFSPSERGLVLSVVYSETRTYRCFGLWPVGARQVRGVLLSGSVAQTNDQMTRAQRGSDYSFQALMAGLRRVGAGSCTITLR</sequence>
<gene>
    <name evidence="1" type="ORF">GCM10008956_23280</name>
</gene>
<protein>
    <submittedName>
        <fullName evidence="1">Uncharacterized protein</fullName>
    </submittedName>
</protein>
<dbReference type="AlphaFoldDB" id="A0A8H9GQ91"/>
<evidence type="ECO:0000313" key="2">
    <source>
        <dbReference type="Proteomes" id="UP000600547"/>
    </source>
</evidence>
<dbReference type="EMBL" id="BMQG01000007">
    <property type="protein sequence ID" value="GGM46455.1"/>
    <property type="molecule type" value="Genomic_DNA"/>
</dbReference>
<dbReference type="Proteomes" id="UP000600547">
    <property type="component" value="Unassembled WGS sequence"/>
</dbReference>
<name>A0A8H9GQ91_9DEIO</name>
<evidence type="ECO:0000313" key="1">
    <source>
        <dbReference type="EMBL" id="GGM46455.1"/>
    </source>
</evidence>
<accession>A0A8H9GQ91</accession>
<reference evidence="2" key="1">
    <citation type="journal article" date="2019" name="Int. J. Syst. Evol. Microbiol.">
        <title>The Global Catalogue of Microorganisms (GCM) 10K type strain sequencing project: providing services to taxonomists for standard genome sequencing and annotation.</title>
        <authorList>
            <consortium name="The Broad Institute Genomics Platform"/>
            <consortium name="The Broad Institute Genome Sequencing Center for Infectious Disease"/>
            <person name="Wu L."/>
            <person name="Ma J."/>
        </authorList>
    </citation>
    <scope>NUCLEOTIDE SEQUENCE [LARGE SCALE GENOMIC DNA]</scope>
    <source>
        <strain evidence="2">JCM 31047</strain>
    </source>
</reference>
<proteinExistence type="predicted"/>
<keyword evidence="2" id="KW-1185">Reference proteome</keyword>